<sequence>MSSVTPVASEAEAPSSAPEAMPRSVDSRTVAAIQHLALVVAPPAATPPTVTPLGFQNQGPWVAGALYLVVPSGPLATVLEAEPAEGETPPPWYCITRGKHVGVTLNNSLALAAIVGVSHSAMKSHKTQELAVAAFNKMLVYNLVHVL</sequence>
<dbReference type="Proteomes" id="UP001218218">
    <property type="component" value="Unassembled WGS sequence"/>
</dbReference>
<proteinExistence type="predicted"/>
<feature type="compositionally biased region" description="Low complexity" evidence="1">
    <location>
        <begin position="1"/>
        <end position="20"/>
    </location>
</feature>
<organism evidence="2 3">
    <name type="scientific">Mycena albidolilacea</name>
    <dbReference type="NCBI Taxonomy" id="1033008"/>
    <lineage>
        <taxon>Eukaryota</taxon>
        <taxon>Fungi</taxon>
        <taxon>Dikarya</taxon>
        <taxon>Basidiomycota</taxon>
        <taxon>Agaricomycotina</taxon>
        <taxon>Agaricomycetes</taxon>
        <taxon>Agaricomycetidae</taxon>
        <taxon>Agaricales</taxon>
        <taxon>Marasmiineae</taxon>
        <taxon>Mycenaceae</taxon>
        <taxon>Mycena</taxon>
    </lineage>
</organism>
<feature type="region of interest" description="Disordered" evidence="1">
    <location>
        <begin position="1"/>
        <end position="25"/>
    </location>
</feature>
<protein>
    <submittedName>
        <fullName evidence="2">Uncharacterized protein</fullName>
    </submittedName>
</protein>
<dbReference type="AlphaFoldDB" id="A0AAD7A146"/>
<comment type="caution">
    <text evidence="2">The sequence shown here is derived from an EMBL/GenBank/DDBJ whole genome shotgun (WGS) entry which is preliminary data.</text>
</comment>
<evidence type="ECO:0000313" key="2">
    <source>
        <dbReference type="EMBL" id="KAJ7347338.1"/>
    </source>
</evidence>
<evidence type="ECO:0000313" key="3">
    <source>
        <dbReference type="Proteomes" id="UP001218218"/>
    </source>
</evidence>
<gene>
    <name evidence="2" type="ORF">DFH08DRAFT_960678</name>
</gene>
<evidence type="ECO:0000256" key="1">
    <source>
        <dbReference type="SAM" id="MobiDB-lite"/>
    </source>
</evidence>
<name>A0AAD7A146_9AGAR</name>
<reference evidence="2" key="1">
    <citation type="submission" date="2023-03" db="EMBL/GenBank/DDBJ databases">
        <title>Massive genome expansion in bonnet fungi (Mycena s.s.) driven by repeated elements and novel gene families across ecological guilds.</title>
        <authorList>
            <consortium name="Lawrence Berkeley National Laboratory"/>
            <person name="Harder C.B."/>
            <person name="Miyauchi S."/>
            <person name="Viragh M."/>
            <person name="Kuo A."/>
            <person name="Thoen E."/>
            <person name="Andreopoulos B."/>
            <person name="Lu D."/>
            <person name="Skrede I."/>
            <person name="Drula E."/>
            <person name="Henrissat B."/>
            <person name="Morin E."/>
            <person name="Kohler A."/>
            <person name="Barry K."/>
            <person name="LaButti K."/>
            <person name="Morin E."/>
            <person name="Salamov A."/>
            <person name="Lipzen A."/>
            <person name="Mereny Z."/>
            <person name="Hegedus B."/>
            <person name="Baldrian P."/>
            <person name="Stursova M."/>
            <person name="Weitz H."/>
            <person name="Taylor A."/>
            <person name="Grigoriev I.V."/>
            <person name="Nagy L.G."/>
            <person name="Martin F."/>
            <person name="Kauserud H."/>
        </authorList>
    </citation>
    <scope>NUCLEOTIDE SEQUENCE</scope>
    <source>
        <strain evidence="2">CBHHK002</strain>
    </source>
</reference>
<dbReference type="EMBL" id="JARIHO010000019">
    <property type="protein sequence ID" value="KAJ7347338.1"/>
    <property type="molecule type" value="Genomic_DNA"/>
</dbReference>
<accession>A0AAD7A146</accession>
<keyword evidence="3" id="KW-1185">Reference proteome</keyword>